<feature type="compositionally biased region" description="Low complexity" evidence="1">
    <location>
        <begin position="47"/>
        <end position="60"/>
    </location>
</feature>
<name>A0ABX3YAS8_9ACTN</name>
<accession>A0ABX3YAS8</accession>
<keyword evidence="3" id="KW-1185">Reference proteome</keyword>
<protein>
    <recommendedName>
        <fullName evidence="4">Serine/arginine repetitive matrix protein 2</fullName>
    </recommendedName>
</protein>
<feature type="region of interest" description="Disordered" evidence="1">
    <location>
        <begin position="25"/>
        <end position="72"/>
    </location>
</feature>
<gene>
    <name evidence="2" type="ORF">OQI_30245</name>
</gene>
<evidence type="ECO:0000313" key="3">
    <source>
        <dbReference type="Proteomes" id="UP000194266"/>
    </source>
</evidence>
<organism evidence="2 3">
    <name type="scientific">Streptomyces pharetrae CZA14</name>
    <dbReference type="NCBI Taxonomy" id="1144883"/>
    <lineage>
        <taxon>Bacteria</taxon>
        <taxon>Bacillati</taxon>
        <taxon>Actinomycetota</taxon>
        <taxon>Actinomycetes</taxon>
        <taxon>Kitasatosporales</taxon>
        <taxon>Streptomycetaceae</taxon>
        <taxon>Streptomyces</taxon>
    </lineage>
</organism>
<comment type="caution">
    <text evidence="2">The sequence shown here is derived from an EMBL/GenBank/DDBJ whole genome shotgun (WGS) entry which is preliminary data.</text>
</comment>
<evidence type="ECO:0000313" key="2">
    <source>
        <dbReference type="EMBL" id="OSZ56919.1"/>
    </source>
</evidence>
<reference evidence="2 3" key="1">
    <citation type="submission" date="2016-12" db="EMBL/GenBank/DDBJ databases">
        <title>Genome Mining:The Detection of Biosynthetic Gene Clusters to Aid in the Expression of Curamycin A produced by Streptomyces sp. strain CZA14.</title>
        <authorList>
            <person name="Durrell K.A."/>
            <person name="Kirby B.M."/>
            <person name="Khan W."/>
            <person name="Mthethwa T."/>
            <person name="Le Roes-Hill M."/>
        </authorList>
    </citation>
    <scope>NUCLEOTIDE SEQUENCE [LARGE SCALE GENOMIC DNA]</scope>
    <source>
        <strain evidence="2 3">CZA14</strain>
    </source>
</reference>
<dbReference type="EMBL" id="MRYD01000241">
    <property type="protein sequence ID" value="OSZ56919.1"/>
    <property type="molecule type" value="Genomic_DNA"/>
</dbReference>
<proteinExistence type="predicted"/>
<dbReference type="Proteomes" id="UP000194266">
    <property type="component" value="Unassembled WGS sequence"/>
</dbReference>
<sequence>MWASVVAAAALIGVTVALVVVQVNDGDEPGRRPGPRADGTVSPTPSPETYPSESPQEETTALSSPSASSRELPAGYESFVDPQGFRIAMPVGWTREAVPSEYGIDVVNYRSPTGERRLQVFEVAEATAQESFELLLSPQTPKAPGFEQLAMYDLTGVDVTGASLEYLVDAIRGEPDVGAWHVVDARFEASDGDRYAIIAYGRDDDGRDDEFELASTGVEWFCPPEWTCDAQ</sequence>
<evidence type="ECO:0008006" key="4">
    <source>
        <dbReference type="Google" id="ProtNLM"/>
    </source>
</evidence>
<evidence type="ECO:0000256" key="1">
    <source>
        <dbReference type="SAM" id="MobiDB-lite"/>
    </source>
</evidence>